<accession>A0A250VNE4</accession>
<dbReference type="GO" id="GO:0046872">
    <property type="term" value="F:metal ion binding"/>
    <property type="evidence" value="ECO:0007669"/>
    <property type="project" value="UniProtKB-KW"/>
</dbReference>
<gene>
    <name evidence="11" type="ORF">SO3561_07246</name>
</gene>
<dbReference type="InterPro" id="IPR050819">
    <property type="entry name" value="Tripeptidyl-peptidase_I"/>
</dbReference>
<keyword evidence="5" id="KW-0720">Serine protease</keyword>
<keyword evidence="2 11" id="KW-0645">Protease</keyword>
<dbReference type="Pfam" id="PF00082">
    <property type="entry name" value="Peptidase_S8"/>
    <property type="match status" value="1"/>
</dbReference>
<feature type="region of interest" description="Disordered" evidence="8">
    <location>
        <begin position="642"/>
        <end position="661"/>
    </location>
</feature>
<feature type="domain" description="Peptidase S53" evidence="10">
    <location>
        <begin position="254"/>
        <end position="703"/>
    </location>
</feature>
<evidence type="ECO:0000256" key="2">
    <source>
        <dbReference type="ARBA" id="ARBA00022670"/>
    </source>
</evidence>
<comment type="caution">
    <text evidence="11">The sequence shown here is derived from an EMBL/GenBank/DDBJ whole genome shotgun (WGS) entry which is preliminary data.</text>
</comment>
<evidence type="ECO:0000256" key="5">
    <source>
        <dbReference type="ARBA" id="ARBA00022825"/>
    </source>
</evidence>
<comment type="cofactor">
    <cofactor evidence="1">
        <name>Ca(2+)</name>
        <dbReference type="ChEBI" id="CHEBI:29108"/>
    </cofactor>
</comment>
<evidence type="ECO:0000256" key="7">
    <source>
        <dbReference type="ARBA" id="ARBA00023145"/>
    </source>
</evidence>
<evidence type="ECO:0000256" key="1">
    <source>
        <dbReference type="ARBA" id="ARBA00001913"/>
    </source>
</evidence>
<dbReference type="SMART" id="SM00944">
    <property type="entry name" value="Pro-kuma_activ"/>
    <property type="match status" value="1"/>
</dbReference>
<keyword evidence="6" id="KW-0106">Calcium</keyword>
<dbReference type="Pfam" id="PF09286">
    <property type="entry name" value="Pro-kuma_activ"/>
    <property type="match status" value="1"/>
</dbReference>
<dbReference type="InterPro" id="IPR036852">
    <property type="entry name" value="Peptidase_S8/S53_dom_sf"/>
</dbReference>
<evidence type="ECO:0000313" key="11">
    <source>
        <dbReference type="EMBL" id="GAX55685.1"/>
    </source>
</evidence>
<dbReference type="Proteomes" id="UP000217446">
    <property type="component" value="Unassembled WGS sequence"/>
</dbReference>
<feature type="signal peptide" evidence="9">
    <location>
        <begin position="1"/>
        <end position="32"/>
    </location>
</feature>
<organism evidence="11 12">
    <name type="scientific">Streptomyces olivochromogenes</name>
    <dbReference type="NCBI Taxonomy" id="1963"/>
    <lineage>
        <taxon>Bacteria</taxon>
        <taxon>Bacillati</taxon>
        <taxon>Actinomycetota</taxon>
        <taxon>Actinomycetes</taxon>
        <taxon>Kitasatosporales</taxon>
        <taxon>Streptomycetaceae</taxon>
        <taxon>Streptomyces</taxon>
    </lineage>
</organism>
<feature type="chain" id="PRO_5012422511" evidence="9">
    <location>
        <begin position="33"/>
        <end position="707"/>
    </location>
</feature>
<dbReference type="CDD" id="cd04056">
    <property type="entry name" value="Peptidases_S53"/>
    <property type="match status" value="1"/>
</dbReference>
<evidence type="ECO:0000313" key="12">
    <source>
        <dbReference type="Proteomes" id="UP000217446"/>
    </source>
</evidence>
<dbReference type="PANTHER" id="PTHR14218">
    <property type="entry name" value="PROTEASE S8 TRIPEPTIDYL PEPTIDASE I CLN2"/>
    <property type="match status" value="1"/>
</dbReference>
<dbReference type="SUPFAM" id="SSF52743">
    <property type="entry name" value="Subtilisin-like"/>
    <property type="match status" value="1"/>
</dbReference>
<dbReference type="PANTHER" id="PTHR14218:SF15">
    <property type="entry name" value="TRIPEPTIDYL-PEPTIDASE 1"/>
    <property type="match status" value="1"/>
</dbReference>
<dbReference type="InterPro" id="IPR023828">
    <property type="entry name" value="Peptidase_S8_Ser-AS"/>
</dbReference>
<name>A0A250VNE4_STROL</name>
<evidence type="ECO:0000256" key="9">
    <source>
        <dbReference type="SAM" id="SignalP"/>
    </source>
</evidence>
<dbReference type="SUPFAM" id="SSF54897">
    <property type="entry name" value="Protease propeptides/inhibitors"/>
    <property type="match status" value="1"/>
</dbReference>
<dbReference type="GO" id="GO:0006508">
    <property type="term" value="P:proteolysis"/>
    <property type="evidence" value="ECO:0007669"/>
    <property type="project" value="UniProtKB-KW"/>
</dbReference>
<dbReference type="PROSITE" id="PS51695">
    <property type="entry name" value="SEDOLISIN"/>
    <property type="match status" value="1"/>
</dbReference>
<dbReference type="CDD" id="cd11377">
    <property type="entry name" value="Pro-peptidase_S53"/>
    <property type="match status" value="1"/>
</dbReference>
<feature type="compositionally biased region" description="Pro residues" evidence="8">
    <location>
        <begin position="203"/>
        <end position="212"/>
    </location>
</feature>
<keyword evidence="3" id="KW-0479">Metal-binding</keyword>
<feature type="region of interest" description="Disordered" evidence="8">
    <location>
        <begin position="493"/>
        <end position="517"/>
    </location>
</feature>
<dbReference type="RefSeq" id="WP_079064943.1">
    <property type="nucleotide sequence ID" value="NZ_BDQI01000020.1"/>
</dbReference>
<proteinExistence type="predicted"/>
<reference evidence="12" key="1">
    <citation type="submission" date="2017-05" db="EMBL/GenBank/DDBJ databases">
        <title>Streptomyces olivochromogenes NBRC 3561 whole genome shotgun sequence.</title>
        <authorList>
            <person name="Dohra H."/>
            <person name="Kodani S."/>
        </authorList>
    </citation>
    <scope>NUCLEOTIDE SEQUENCE [LARGE SCALE GENOMIC DNA]</scope>
    <source>
        <strain evidence="12">NBRC 3561</strain>
    </source>
</reference>
<evidence type="ECO:0000259" key="10">
    <source>
        <dbReference type="PROSITE" id="PS51695"/>
    </source>
</evidence>
<feature type="region of interest" description="Disordered" evidence="8">
    <location>
        <begin position="189"/>
        <end position="230"/>
    </location>
</feature>
<dbReference type="AlphaFoldDB" id="A0A250VNE4"/>
<sequence>MSAHPRIRPGALGAAVCTALLGTVLASPAAHAAAPSPHRHTLSGSRPGYATAGADAGAVPADQRLTARLYLGSRDPGGLAAFLRQVTDPHSPHYRHFLTPAAYQRRFALGPAEHRAVADWLTRAGLTVTRDTAHYMDVSGPERAVRQALGSPIHHYRTARGTVSAPSGDLSVPSSLGTEVVAVSGLSAPAAAHPQSHRTTTPLHPPRPPHPRPSGTSVADADDTGAVCSPSFGGTPATGLPTAYGATPAYAPCPYVPAQLRHAYGAGGAHATGKGTTIAIVDAYGSPTMPADADRYARATGDRPFRPGQYRQRVTPKDWNVGSACAPPASWAGEEALDVDMAHGLAPDAHVLYMGADSCLDADLMDAEATVIDHRLADSISNSWAEIIHSDPGHLTPDLVNAWNLLFEQAAAEGIGVYFAAGDCGDSSPGAAETGVNCDPKTTAAQADFPSGSPWVTSVGGTTLALDRHGNYAWETSMGDELSVLTDSTSAARSSAARSSASRTSASRTSSRTSGKAWGPLPGVFAFGGGGGPSDFPQPWYQRGHTPAGGHGTPARRTTPDVAMEGDGALPVLVGLTDGGTFQLVGFGGTSAATPAFAALQADAQQETGHPLGFANPLLYALGGSPVFRDVTDHPAAAGTGPLTAVRDYGPSPTAQAPSDDQQRYVLYALGRDYGLHAVPGYDDATGLGSPSPAYLRWMRRTGGIPR</sequence>
<dbReference type="EMBL" id="BDQI01000020">
    <property type="protein sequence ID" value="GAX55685.1"/>
    <property type="molecule type" value="Genomic_DNA"/>
</dbReference>
<evidence type="ECO:0000256" key="8">
    <source>
        <dbReference type="SAM" id="MobiDB-lite"/>
    </source>
</evidence>
<keyword evidence="9" id="KW-0732">Signal</keyword>
<dbReference type="InterPro" id="IPR015366">
    <property type="entry name" value="S53_propep"/>
</dbReference>
<dbReference type="GO" id="GO:0004252">
    <property type="term" value="F:serine-type endopeptidase activity"/>
    <property type="evidence" value="ECO:0007669"/>
    <property type="project" value="InterPro"/>
</dbReference>
<dbReference type="InterPro" id="IPR000209">
    <property type="entry name" value="Peptidase_S8/S53_dom"/>
</dbReference>
<dbReference type="STRING" id="1963.AQJ27_12855"/>
<dbReference type="GO" id="GO:0008240">
    <property type="term" value="F:tripeptidyl-peptidase activity"/>
    <property type="evidence" value="ECO:0007669"/>
    <property type="project" value="TreeGrafter"/>
</dbReference>
<evidence type="ECO:0000256" key="3">
    <source>
        <dbReference type="ARBA" id="ARBA00022723"/>
    </source>
</evidence>
<keyword evidence="4" id="KW-0378">Hydrolase</keyword>
<dbReference type="PROSITE" id="PS00138">
    <property type="entry name" value="SUBTILASE_SER"/>
    <property type="match status" value="1"/>
</dbReference>
<protein>
    <submittedName>
        <fullName evidence="11">Serine protease</fullName>
    </submittedName>
</protein>
<evidence type="ECO:0000256" key="6">
    <source>
        <dbReference type="ARBA" id="ARBA00022837"/>
    </source>
</evidence>
<dbReference type="InterPro" id="IPR030400">
    <property type="entry name" value="Sedolisin_dom"/>
</dbReference>
<dbReference type="Gene3D" id="3.40.50.200">
    <property type="entry name" value="Peptidase S8/S53 domain"/>
    <property type="match status" value="1"/>
</dbReference>
<keyword evidence="12" id="KW-1185">Reference proteome</keyword>
<evidence type="ECO:0000256" key="4">
    <source>
        <dbReference type="ARBA" id="ARBA00022801"/>
    </source>
</evidence>
<keyword evidence="7" id="KW-0865">Zymogen</keyword>